<comment type="caution">
    <text evidence="1">The sequence shown here is derived from an EMBL/GenBank/DDBJ whole genome shotgun (WGS) entry which is preliminary data.</text>
</comment>
<dbReference type="PANTHER" id="PTHR46586:SF3">
    <property type="entry name" value="ANKYRIN REPEAT-CONTAINING PROTEIN"/>
    <property type="match status" value="1"/>
</dbReference>
<dbReference type="OMA" id="TERCKES"/>
<keyword evidence="2" id="KW-1185">Reference proteome</keyword>
<protein>
    <recommendedName>
        <fullName evidence="3">Ankyrin repeat protein</fullName>
    </recommendedName>
</protein>
<dbReference type="AlphaFoldDB" id="D3B931"/>
<sequence length="527" mass="61273">MNKSLFSLVFFSNRVLQKKISESLRFIIEKSGYQHLKWSELLKKHRLLIDYNYFDALKQCLENIIQQGLPHQQDQVFKDTFIYAASLYRFDIVRFLMASYPSYPYEFDYAMRYAVAGDDFTLLKEFEKKAYFFTNAQSNYVVAFNQAAYHARLEMLQWLLANCGSNVSKYNSHLFMSAINGGRLNVIQFLAEKHVNLLETDDIRLLELAAKGNHFEIFKILFDLKCRCSNTIIHLTAGHCSLEMLQWLLERRKVGFNSTTIDTAATNGKLENVQWIHANTTVQMTNEALDGAATNGHFETVKWIIDNTQIRGSKMAMRGAVGNGHIEIVQYLYDIMKNNPVVAIKENNKLLGIAVENGHLPLVQWLHFNISPIATITVEEMNRLAVRIDQWADIRFFETLKWIHENRTERCKESIVNRIIKETGSIKTIELLLSYNYGCTDKAFELASSRSYFEIIQFLHKNTKINCTDEALVFAVEHNSLEIVKYFHQNFPDLYLKNALRIAKKLDLDEIIEYLNEQTKIKQKIKE</sequence>
<dbReference type="SMART" id="SM00248">
    <property type="entry name" value="ANK"/>
    <property type="match status" value="5"/>
</dbReference>
<evidence type="ECO:0008006" key="3">
    <source>
        <dbReference type="Google" id="ProtNLM"/>
    </source>
</evidence>
<dbReference type="RefSeq" id="XP_020434187.1">
    <property type="nucleotide sequence ID" value="XM_020575871.1"/>
</dbReference>
<dbReference type="GeneID" id="31360461"/>
<dbReference type="InParanoid" id="D3B931"/>
<organism evidence="1 2">
    <name type="scientific">Heterostelium pallidum (strain ATCC 26659 / Pp 5 / PN500)</name>
    <name type="common">Cellular slime mold</name>
    <name type="synonym">Polysphondylium pallidum</name>
    <dbReference type="NCBI Taxonomy" id="670386"/>
    <lineage>
        <taxon>Eukaryota</taxon>
        <taxon>Amoebozoa</taxon>
        <taxon>Evosea</taxon>
        <taxon>Eumycetozoa</taxon>
        <taxon>Dictyostelia</taxon>
        <taxon>Acytosteliales</taxon>
        <taxon>Acytosteliaceae</taxon>
        <taxon>Heterostelium</taxon>
    </lineage>
</organism>
<dbReference type="Gene3D" id="1.25.40.20">
    <property type="entry name" value="Ankyrin repeat-containing domain"/>
    <property type="match status" value="2"/>
</dbReference>
<dbReference type="STRING" id="670386.D3B931"/>
<dbReference type="EMBL" id="ADBJ01000021">
    <property type="protein sequence ID" value="EFA82070.1"/>
    <property type="molecule type" value="Genomic_DNA"/>
</dbReference>
<dbReference type="InterPro" id="IPR002110">
    <property type="entry name" value="Ankyrin_rpt"/>
</dbReference>
<proteinExistence type="predicted"/>
<evidence type="ECO:0000313" key="2">
    <source>
        <dbReference type="Proteomes" id="UP000001396"/>
    </source>
</evidence>
<name>D3B931_HETP5</name>
<dbReference type="InterPro" id="IPR052050">
    <property type="entry name" value="SecEffector_AnkRepeat"/>
</dbReference>
<accession>D3B931</accession>
<dbReference type="Pfam" id="PF12796">
    <property type="entry name" value="Ank_2"/>
    <property type="match status" value="2"/>
</dbReference>
<gene>
    <name evidence="1" type="ORF">PPL_04975</name>
</gene>
<evidence type="ECO:0000313" key="1">
    <source>
        <dbReference type="EMBL" id="EFA82070.1"/>
    </source>
</evidence>
<reference evidence="1 2" key="1">
    <citation type="journal article" date="2011" name="Genome Res.">
        <title>Phylogeny-wide analysis of social amoeba genomes highlights ancient origins for complex intercellular communication.</title>
        <authorList>
            <person name="Heidel A.J."/>
            <person name="Lawal H.M."/>
            <person name="Felder M."/>
            <person name="Schilde C."/>
            <person name="Helps N.R."/>
            <person name="Tunggal B."/>
            <person name="Rivero F."/>
            <person name="John U."/>
            <person name="Schleicher M."/>
            <person name="Eichinger L."/>
            <person name="Platzer M."/>
            <person name="Noegel A.A."/>
            <person name="Schaap P."/>
            <person name="Gloeckner G."/>
        </authorList>
    </citation>
    <scope>NUCLEOTIDE SEQUENCE [LARGE SCALE GENOMIC DNA]</scope>
    <source>
        <strain evidence="2">ATCC 26659 / Pp 5 / PN500</strain>
    </source>
</reference>
<dbReference type="InterPro" id="IPR036770">
    <property type="entry name" value="Ankyrin_rpt-contain_sf"/>
</dbReference>
<dbReference type="SUPFAM" id="SSF48403">
    <property type="entry name" value="Ankyrin repeat"/>
    <property type="match status" value="2"/>
</dbReference>
<dbReference type="Proteomes" id="UP000001396">
    <property type="component" value="Unassembled WGS sequence"/>
</dbReference>
<dbReference type="PANTHER" id="PTHR46586">
    <property type="entry name" value="ANKYRIN REPEAT-CONTAINING PROTEIN"/>
    <property type="match status" value="1"/>
</dbReference>